<feature type="domain" description="RING-type" evidence="9">
    <location>
        <begin position="41"/>
        <end position="89"/>
    </location>
</feature>
<protein>
    <recommendedName>
        <fullName evidence="13">Tripartite motif-containing protein 2-like</fullName>
    </recommendedName>
</protein>
<dbReference type="InterPro" id="IPR013083">
    <property type="entry name" value="Znf_RING/FYVE/PHD"/>
</dbReference>
<evidence type="ECO:0000313" key="12">
    <source>
        <dbReference type="Proteomes" id="UP001153712"/>
    </source>
</evidence>
<dbReference type="Pfam" id="PF01436">
    <property type="entry name" value="NHL"/>
    <property type="match status" value="2"/>
</dbReference>
<feature type="repeat" description="NHL" evidence="8">
    <location>
        <begin position="577"/>
        <end position="613"/>
    </location>
</feature>
<dbReference type="InterPro" id="IPR001258">
    <property type="entry name" value="NHL_repeat"/>
</dbReference>
<dbReference type="SUPFAM" id="SSF57845">
    <property type="entry name" value="B-box zinc-binding domain"/>
    <property type="match status" value="1"/>
</dbReference>
<dbReference type="PANTHER" id="PTHR25464">
    <property type="entry name" value="TRIPARTITE MOTIF-CONTAINING PROTEIN 2-LIKE PROTEIN"/>
    <property type="match status" value="1"/>
</dbReference>
<dbReference type="PROSITE" id="PS51125">
    <property type="entry name" value="NHL"/>
    <property type="match status" value="3"/>
</dbReference>
<evidence type="ECO:0000259" key="9">
    <source>
        <dbReference type="PROSITE" id="PS50089"/>
    </source>
</evidence>
<evidence type="ECO:0000259" key="10">
    <source>
        <dbReference type="PROSITE" id="PS50119"/>
    </source>
</evidence>
<dbReference type="Gene3D" id="2.60.40.10">
    <property type="entry name" value="Immunoglobulins"/>
    <property type="match status" value="1"/>
</dbReference>
<dbReference type="PROSITE" id="PS00518">
    <property type="entry name" value="ZF_RING_1"/>
    <property type="match status" value="1"/>
</dbReference>
<evidence type="ECO:0000256" key="3">
    <source>
        <dbReference type="ARBA" id="ARBA00022737"/>
    </source>
</evidence>
<dbReference type="GO" id="GO:0008270">
    <property type="term" value="F:zinc ion binding"/>
    <property type="evidence" value="ECO:0007669"/>
    <property type="project" value="UniProtKB-KW"/>
</dbReference>
<evidence type="ECO:0000256" key="2">
    <source>
        <dbReference type="ARBA" id="ARBA00022723"/>
    </source>
</evidence>
<accession>A0A9N9TYD0</accession>
<dbReference type="Gene3D" id="2.120.10.30">
    <property type="entry name" value="TolB, C-terminal domain"/>
    <property type="match status" value="1"/>
</dbReference>
<keyword evidence="2" id="KW-0479">Metal-binding</keyword>
<dbReference type="SMART" id="SM00184">
    <property type="entry name" value="RING"/>
    <property type="match status" value="1"/>
</dbReference>
<gene>
    <name evidence="11" type="ORF">PHYEVI_LOCUS11566</name>
</gene>
<dbReference type="InterPro" id="IPR013783">
    <property type="entry name" value="Ig-like_fold"/>
</dbReference>
<proteinExistence type="inferred from homology"/>
<keyword evidence="4 6" id="KW-0863">Zinc-finger</keyword>
<dbReference type="AlphaFoldDB" id="A0A9N9TYD0"/>
<evidence type="ECO:0008006" key="13">
    <source>
        <dbReference type="Google" id="ProtNLM"/>
    </source>
</evidence>
<dbReference type="InterPro" id="IPR000315">
    <property type="entry name" value="Znf_B-box"/>
</dbReference>
<evidence type="ECO:0000256" key="7">
    <source>
        <dbReference type="PROSITE-ProRule" id="PRU00087"/>
    </source>
</evidence>
<keyword evidence="3" id="KW-0677">Repeat</keyword>
<feature type="repeat" description="NHL" evidence="8">
    <location>
        <begin position="542"/>
        <end position="573"/>
    </location>
</feature>
<feature type="repeat" description="Filamin" evidence="7">
    <location>
        <begin position="393"/>
        <end position="436"/>
    </location>
</feature>
<dbReference type="SUPFAM" id="SSF101898">
    <property type="entry name" value="NHL repeat"/>
    <property type="match status" value="1"/>
</dbReference>
<reference evidence="11" key="1">
    <citation type="submission" date="2022-01" db="EMBL/GenBank/DDBJ databases">
        <authorList>
            <person name="King R."/>
        </authorList>
    </citation>
    <scope>NUCLEOTIDE SEQUENCE</scope>
</reference>
<dbReference type="PROSITE" id="PS50119">
    <property type="entry name" value="ZF_BBOX"/>
    <property type="match status" value="1"/>
</dbReference>
<dbReference type="Pfam" id="PF00630">
    <property type="entry name" value="Filamin"/>
    <property type="match status" value="1"/>
</dbReference>
<dbReference type="InterPro" id="IPR011042">
    <property type="entry name" value="6-blade_b-propeller_TolB-like"/>
</dbReference>
<keyword evidence="5" id="KW-0862">Zinc</keyword>
<dbReference type="SUPFAM" id="SSF57850">
    <property type="entry name" value="RING/U-box"/>
    <property type="match status" value="1"/>
</dbReference>
<dbReference type="EMBL" id="OU900102">
    <property type="protein sequence ID" value="CAG9865330.1"/>
    <property type="molecule type" value="Genomic_DNA"/>
</dbReference>
<dbReference type="InterPro" id="IPR017868">
    <property type="entry name" value="Filamin/ABP280_repeat-like"/>
</dbReference>
<organism evidence="11 12">
    <name type="scientific">Phyllotreta striolata</name>
    <name type="common">Striped flea beetle</name>
    <name type="synonym">Crioceris striolata</name>
    <dbReference type="NCBI Taxonomy" id="444603"/>
    <lineage>
        <taxon>Eukaryota</taxon>
        <taxon>Metazoa</taxon>
        <taxon>Ecdysozoa</taxon>
        <taxon>Arthropoda</taxon>
        <taxon>Hexapoda</taxon>
        <taxon>Insecta</taxon>
        <taxon>Pterygota</taxon>
        <taxon>Neoptera</taxon>
        <taxon>Endopterygota</taxon>
        <taxon>Coleoptera</taxon>
        <taxon>Polyphaga</taxon>
        <taxon>Cucujiformia</taxon>
        <taxon>Chrysomeloidea</taxon>
        <taxon>Chrysomelidae</taxon>
        <taxon>Galerucinae</taxon>
        <taxon>Alticini</taxon>
        <taxon>Phyllotreta</taxon>
    </lineage>
</organism>
<dbReference type="OrthoDB" id="252722at2759"/>
<dbReference type="Gene3D" id="3.30.160.60">
    <property type="entry name" value="Classic Zinc Finger"/>
    <property type="match status" value="1"/>
</dbReference>
<evidence type="ECO:0000256" key="4">
    <source>
        <dbReference type="ARBA" id="ARBA00022771"/>
    </source>
</evidence>
<dbReference type="Proteomes" id="UP001153712">
    <property type="component" value="Chromosome 9"/>
</dbReference>
<dbReference type="PROSITE" id="PS50089">
    <property type="entry name" value="ZF_RING_2"/>
    <property type="match status" value="1"/>
</dbReference>
<keyword evidence="12" id="KW-1185">Reference proteome</keyword>
<dbReference type="Gene3D" id="3.30.40.10">
    <property type="entry name" value="Zinc/RING finger domain, C3HC4 (zinc finger)"/>
    <property type="match status" value="1"/>
</dbReference>
<dbReference type="CDD" id="cd16579">
    <property type="entry name" value="RING-HC_PML_C-V"/>
    <property type="match status" value="1"/>
</dbReference>
<name>A0A9N9TYD0_PHYSR</name>
<feature type="repeat" description="NHL" evidence="8">
    <location>
        <begin position="443"/>
        <end position="487"/>
    </location>
</feature>
<dbReference type="InterPro" id="IPR001841">
    <property type="entry name" value="Znf_RING"/>
</dbReference>
<dbReference type="PROSITE" id="PS50194">
    <property type="entry name" value="FILAMIN_REPEAT"/>
    <property type="match status" value="1"/>
</dbReference>
<evidence type="ECO:0000256" key="5">
    <source>
        <dbReference type="ARBA" id="ARBA00022833"/>
    </source>
</evidence>
<dbReference type="SUPFAM" id="SSF81296">
    <property type="entry name" value="E set domains"/>
    <property type="match status" value="1"/>
</dbReference>
<evidence type="ECO:0000313" key="11">
    <source>
        <dbReference type="EMBL" id="CAG9865330.1"/>
    </source>
</evidence>
<dbReference type="InterPro" id="IPR014756">
    <property type="entry name" value="Ig_E-set"/>
</dbReference>
<evidence type="ECO:0000256" key="8">
    <source>
        <dbReference type="PROSITE-ProRule" id="PRU00504"/>
    </source>
</evidence>
<evidence type="ECO:0000256" key="6">
    <source>
        <dbReference type="PROSITE-ProRule" id="PRU00024"/>
    </source>
</evidence>
<sequence>MDGLRLAIQTSLGERMVSMNSTLVETVSINYEDFNESFLTCGTCLCMYDGQEHTPKLLQCSHTVCLHCLARIAASQTRDTGTFRCPICRELIHIPRGGVSALPPSFLVNQLLDLMSRQRREVIPKCSVHINQELLFCETCDTVFCTLCTGGSHNDAAASCEHTIIPFSIAIKRMSEILLYKANDCISKLSQAQEGVSSELCLLDSAKETCLEIINETFQQIQALMDQRKKEIIDTVNGICLEKRRVLEEQHTLIENEKNKVQQECQGLQYQVEVRNITQRIEILSEKLDTTVALSEPRENAFLTVNFDLNDSLEHIRQHLSVLGKVRTSTTFPRLCTARLEGATVAGIENFVALTTVDYHGDERKTGGDPVEAELLLVPADDSSSVDVEENHPVRVEDNNDGTYKLYFRVPRSGRYGMKISVINRPIKDVPLYFEATDHNDPICVYGSRGSGKDEFMQPVAVVIDEKDQTIYILDTGNSRIKVLNDKLECIKHVTNEGLLGRSCTGIDVINDGLIVINWRTKYITEMTTDGETKKTFTYNAFQEPIDIAVDKNYGHVFVADNGMNCVFAFDADGKMLFQVGKKGTFNLIASVAVGPLGEIIVADSRVQMFSAKGDFMEVIYDEGKGKGRYGGIAIDGENRVLLTRTEQKGRTFVQLLSLTDRSLNQCIDSHEAKLKRPSGLAVTGDNHVIVVDLGNSCVKKYRYW</sequence>
<dbReference type="InterPro" id="IPR017907">
    <property type="entry name" value="Znf_RING_CS"/>
</dbReference>
<feature type="domain" description="B box-type" evidence="10">
    <location>
        <begin position="126"/>
        <end position="167"/>
    </location>
</feature>
<evidence type="ECO:0000256" key="1">
    <source>
        <dbReference type="ARBA" id="ARBA00008518"/>
    </source>
</evidence>
<dbReference type="SMART" id="SM00557">
    <property type="entry name" value="IG_FLMN"/>
    <property type="match status" value="1"/>
</dbReference>
<dbReference type="PANTHER" id="PTHR25464:SF2">
    <property type="entry name" value="RING-TYPE DOMAIN-CONTAINING PROTEIN"/>
    <property type="match status" value="1"/>
</dbReference>
<comment type="similarity">
    <text evidence="1">Belongs to the TRIM/RBCC family.</text>
</comment>
<dbReference type="InterPro" id="IPR001298">
    <property type="entry name" value="Filamin/ABP280_rpt"/>
</dbReference>